<name>A0AAN7W4I3_9SACH</name>
<feature type="transmembrane region" description="Helical" evidence="1">
    <location>
        <begin position="20"/>
        <end position="40"/>
    </location>
</feature>
<proteinExistence type="predicted"/>
<protein>
    <submittedName>
        <fullName evidence="2">Uncharacterized protein</fullName>
    </submittedName>
</protein>
<dbReference type="EMBL" id="JAWIZZ010000038">
    <property type="protein sequence ID" value="KAK5781041.1"/>
    <property type="molecule type" value="Genomic_DNA"/>
</dbReference>
<keyword evidence="1" id="KW-0472">Membrane</keyword>
<keyword evidence="1" id="KW-1133">Transmembrane helix</keyword>
<comment type="caution">
    <text evidence="2">The sequence shown here is derived from an EMBL/GenBank/DDBJ whole genome shotgun (WGS) entry which is preliminary data.</text>
</comment>
<sequence length="53" mass="5897">MGVHSSPTILETQKMLPGGVILVFVLVGLACIAIVSTIIYRKWQARQRGLQRF</sequence>
<dbReference type="Pfam" id="PF08114">
    <property type="entry name" value="PMP1_2"/>
    <property type="match status" value="1"/>
</dbReference>
<dbReference type="AlphaFoldDB" id="A0AAN7W4I3"/>
<keyword evidence="3" id="KW-1185">Reference proteome</keyword>
<dbReference type="GO" id="GO:0030234">
    <property type="term" value="F:enzyme regulator activity"/>
    <property type="evidence" value="ECO:0007669"/>
    <property type="project" value="InterPro"/>
</dbReference>
<reference evidence="3" key="1">
    <citation type="submission" date="2023-07" db="EMBL/GenBank/DDBJ databases">
        <title>A draft genome of Kazachstania heterogenica Y-27499.</title>
        <authorList>
            <person name="Donic C."/>
            <person name="Kralova J.S."/>
            <person name="Fidel L."/>
            <person name="Ben-Dor S."/>
            <person name="Jung S."/>
        </authorList>
    </citation>
    <scope>NUCLEOTIDE SEQUENCE [LARGE SCALE GENOMIC DNA]</scope>
    <source>
        <strain evidence="3">Y27499</strain>
    </source>
</reference>
<organism evidence="2 3">
    <name type="scientific">Arxiozyma heterogenica</name>
    <dbReference type="NCBI Taxonomy" id="278026"/>
    <lineage>
        <taxon>Eukaryota</taxon>
        <taxon>Fungi</taxon>
        <taxon>Dikarya</taxon>
        <taxon>Ascomycota</taxon>
        <taxon>Saccharomycotina</taxon>
        <taxon>Saccharomycetes</taxon>
        <taxon>Saccharomycetales</taxon>
        <taxon>Saccharomycetaceae</taxon>
        <taxon>Arxiozyma</taxon>
    </lineage>
</organism>
<evidence type="ECO:0000313" key="2">
    <source>
        <dbReference type="EMBL" id="KAK5781041.1"/>
    </source>
</evidence>
<dbReference type="InterPro" id="IPR012589">
    <property type="entry name" value="Pmp1/Pmp2"/>
</dbReference>
<accession>A0AAN7W4I3</accession>
<gene>
    <name evidence="2" type="ORF">RI543_001429</name>
</gene>
<keyword evidence="1" id="KW-0812">Transmembrane</keyword>
<dbReference type="Proteomes" id="UP001306508">
    <property type="component" value="Unassembled WGS sequence"/>
</dbReference>
<evidence type="ECO:0000313" key="3">
    <source>
        <dbReference type="Proteomes" id="UP001306508"/>
    </source>
</evidence>
<evidence type="ECO:0000256" key="1">
    <source>
        <dbReference type="SAM" id="Phobius"/>
    </source>
</evidence>